<evidence type="ECO:0000256" key="7">
    <source>
        <dbReference type="SAM" id="Phobius"/>
    </source>
</evidence>
<keyword evidence="6 7" id="KW-0472">Membrane</keyword>
<feature type="domain" description="CstA N-terminal" evidence="8">
    <location>
        <begin position="3"/>
        <end position="144"/>
    </location>
</feature>
<feature type="transmembrane region" description="Helical" evidence="7">
    <location>
        <begin position="363"/>
        <end position="381"/>
    </location>
</feature>
<feature type="transmembrane region" description="Helical" evidence="7">
    <location>
        <begin position="445"/>
        <end position="462"/>
    </location>
</feature>
<dbReference type="PANTHER" id="PTHR30252:SF4">
    <property type="entry name" value="CARBON STARVATION"/>
    <property type="match status" value="1"/>
</dbReference>
<feature type="transmembrane region" description="Helical" evidence="7">
    <location>
        <begin position="184"/>
        <end position="208"/>
    </location>
</feature>
<protein>
    <submittedName>
        <fullName evidence="9">Carbon starvation protein CstA</fullName>
    </submittedName>
</protein>
<feature type="transmembrane region" description="Helical" evidence="7">
    <location>
        <begin position="228"/>
        <end position="245"/>
    </location>
</feature>
<dbReference type="RefSeq" id="WP_161832161.1">
    <property type="nucleotide sequence ID" value="NZ_AP028127.1"/>
</dbReference>
<evidence type="ECO:0000259" key="8">
    <source>
        <dbReference type="Pfam" id="PF02554"/>
    </source>
</evidence>
<evidence type="ECO:0000256" key="1">
    <source>
        <dbReference type="ARBA" id="ARBA00004651"/>
    </source>
</evidence>
<evidence type="ECO:0000256" key="5">
    <source>
        <dbReference type="ARBA" id="ARBA00022989"/>
    </source>
</evidence>
<accession>A0ABN6ZCT4</accession>
<dbReference type="InterPro" id="IPR051605">
    <property type="entry name" value="CstA"/>
</dbReference>
<dbReference type="InterPro" id="IPR003706">
    <property type="entry name" value="CstA_N"/>
</dbReference>
<feature type="transmembrane region" description="Helical" evidence="7">
    <location>
        <begin position="415"/>
        <end position="433"/>
    </location>
</feature>
<gene>
    <name evidence="9" type="primary">cstA</name>
    <name evidence="9" type="ORF">T23_16220</name>
</gene>
<comment type="subcellular location">
    <subcellularLocation>
        <location evidence="1">Cell membrane</location>
        <topology evidence="1">Multi-pass membrane protein</topology>
    </subcellularLocation>
</comment>
<evidence type="ECO:0000256" key="2">
    <source>
        <dbReference type="ARBA" id="ARBA00007755"/>
    </source>
</evidence>
<dbReference type="PANTHER" id="PTHR30252">
    <property type="entry name" value="INNER MEMBRANE PEPTIDE TRANSPORTER"/>
    <property type="match status" value="1"/>
</dbReference>
<keyword evidence="5 7" id="KW-1133">Transmembrane helix</keyword>
<dbReference type="Proteomes" id="UP001432099">
    <property type="component" value="Chromosome"/>
</dbReference>
<keyword evidence="10" id="KW-1185">Reference proteome</keyword>
<feature type="domain" description="CstA N-terminal" evidence="8">
    <location>
        <begin position="159"/>
        <end position="282"/>
    </location>
</feature>
<proteinExistence type="inferred from homology"/>
<evidence type="ECO:0000256" key="6">
    <source>
        <dbReference type="ARBA" id="ARBA00023136"/>
    </source>
</evidence>
<keyword evidence="4 7" id="KW-0812">Transmembrane</keyword>
<feature type="transmembrane region" description="Helical" evidence="7">
    <location>
        <begin position="266"/>
        <end position="289"/>
    </location>
</feature>
<comment type="similarity">
    <text evidence="2">Belongs to the peptide transporter carbon starvation (CstA) (TC 2.A.114) family.</text>
</comment>
<evidence type="ECO:0000256" key="3">
    <source>
        <dbReference type="ARBA" id="ARBA00022475"/>
    </source>
</evidence>
<dbReference type="EMBL" id="AP028127">
    <property type="protein sequence ID" value="BEH91520.1"/>
    <property type="molecule type" value="Genomic_DNA"/>
</dbReference>
<keyword evidence="3" id="KW-1003">Cell membrane</keyword>
<name>A0ABN6ZCT4_9FIRM</name>
<evidence type="ECO:0000313" key="9">
    <source>
        <dbReference type="EMBL" id="BEH91520.1"/>
    </source>
</evidence>
<evidence type="ECO:0000313" key="10">
    <source>
        <dbReference type="Proteomes" id="UP001432099"/>
    </source>
</evidence>
<dbReference type="Pfam" id="PF02554">
    <property type="entry name" value="CstA"/>
    <property type="match status" value="3"/>
</dbReference>
<feature type="domain" description="CstA N-terminal" evidence="8">
    <location>
        <begin position="311"/>
        <end position="428"/>
    </location>
</feature>
<feature type="transmembrane region" description="Helical" evidence="7">
    <location>
        <begin position="129"/>
        <end position="152"/>
    </location>
</feature>
<feature type="transmembrane region" description="Helical" evidence="7">
    <location>
        <begin position="158"/>
        <end position="177"/>
    </location>
</feature>
<organism evidence="9 10">
    <name type="scientific">Turicibacter faecis</name>
    <dbReference type="NCBI Taxonomy" id="2963365"/>
    <lineage>
        <taxon>Bacteria</taxon>
        <taxon>Bacillati</taxon>
        <taxon>Bacillota</taxon>
        <taxon>Erysipelotrichia</taxon>
        <taxon>Erysipelotrichales</taxon>
        <taxon>Turicibacteraceae</taxon>
        <taxon>Turicibacter</taxon>
    </lineage>
</organism>
<feature type="transmembrane region" description="Helical" evidence="7">
    <location>
        <begin position="387"/>
        <end position="408"/>
    </location>
</feature>
<feature type="transmembrane region" description="Helical" evidence="7">
    <location>
        <begin position="309"/>
        <end position="335"/>
    </location>
</feature>
<feature type="transmembrane region" description="Helical" evidence="7">
    <location>
        <begin position="67"/>
        <end position="94"/>
    </location>
</feature>
<evidence type="ECO:0000256" key="4">
    <source>
        <dbReference type="ARBA" id="ARBA00022692"/>
    </source>
</evidence>
<reference evidence="9" key="1">
    <citation type="journal article" date="2024" name="Int. J. Syst. Evol. Microbiol.">
        <title>Turicibacter faecis sp. nov., isolated from faeces of heart failure mouse model.</title>
        <authorList>
            <person name="Imamura Y."/>
            <person name="Motooka D."/>
            <person name="Nakajima Y."/>
            <person name="Ito S."/>
            <person name="Kitakaze M."/>
            <person name="Iida T."/>
            <person name="Nakamura S."/>
        </authorList>
    </citation>
    <scope>NUCLEOTIDE SEQUENCE</scope>
    <source>
        <strain evidence="9">TC023</strain>
    </source>
</reference>
<sequence length="484" mass="53053">MVTFLVCLSILIGGYFIYGTYVDRMVGVNPDKETPAVKLQDDVDYVPMPWWKVFLIQFLNIAGTGPIFGAISGALFGPVAFLWITFGTIFAGAVHDYLSGVISMKHDGMSVSELVGIYLGDHMKMIMRVFSVILLILVGTVFVSSPAGLLASMTGQGLVFWTVIIILYYILATILPVDKIVGKIYPLFGAALLLMAIGLCGAMFINHFNGTRPMVEMTLENLHPEKLSVFPFLFVTIACGALSGFHATQSPMMARCVSNERESKKVFYGAMVVEGIVALVWCAVSLSFFGDTAHLNQALVESGGQSGVVNIISTGLLGKVGAVLALLGVVACPITSGDTAFRSARLTIADAFSIKQDHVAKRFYIAIPLFVICIILTQFDFNIIWRYFAWSNQTLATICLWTSTVYLLKNKRNYWITLIPATFMTFICTSYILQAKEGLRLSGTFSNGVGILAAIILFSWFMRRVMKGKLEQEVPCQAKNLLGE</sequence>